<evidence type="ECO:0000256" key="2">
    <source>
        <dbReference type="ARBA" id="ARBA00004433"/>
    </source>
</evidence>
<keyword evidence="31 33" id="KW-1160">Virus entry into host cell</keyword>
<keyword evidence="13 33" id="KW-0165">Cleavage on pair of basic residues</keyword>
<keyword evidence="11 33" id="KW-0945">Host-virus interaction</keyword>
<feature type="transmembrane region" description="Helical" evidence="34">
    <location>
        <begin position="675"/>
        <end position="702"/>
    </location>
</feature>
<dbReference type="Gene3D" id="2.170.40.20">
    <property type="entry name" value="Human immunodeficiency virus 1, Gp160, envelope glycoprotein"/>
    <property type="match status" value="2"/>
</dbReference>
<dbReference type="Pfam" id="PF00516">
    <property type="entry name" value="GP120"/>
    <property type="match status" value="1"/>
</dbReference>
<evidence type="ECO:0000259" key="36">
    <source>
        <dbReference type="Pfam" id="PF00516"/>
    </source>
</evidence>
<dbReference type="Gene3D" id="1.20.5.490">
    <property type="entry name" value="Single helix bin"/>
    <property type="match status" value="1"/>
</dbReference>
<keyword evidence="16 33" id="KW-0732">Signal</keyword>
<keyword evidence="30 33" id="KW-0449">Lipoprotein</keyword>
<comment type="PTM">
    <text evidence="33">Palmitoylation of the transmembrane protein and of Env polyprotein (prior to its proteolytic cleavage) is essential for their association with host cell membrane lipid rafts. Palmitoylation is therefore required for envelope trafficking to classical lipid rafts, but not for viral replication.</text>
</comment>
<keyword evidence="10 33" id="KW-1165">Clathrin-mediated endocytosis of virus by host</keyword>
<feature type="chain" id="PRO_5023242123" description="Envelope glycoprotein gp160" evidence="33">
    <location>
        <begin position="32"/>
        <end position="853"/>
    </location>
</feature>
<comment type="function">
    <text evidence="33">Envelope glycoprotein gp160: Oligomerizes in the host endoplasmic reticulum into predominantly trimers. In a second time, gp160 transits in the host Golgi, where glycosylation is completed. The precursor is then proteolytically cleaved in the trans-Golgi and thereby activated by cellular furin or furin-like proteases to produce gp120 and gp41.</text>
</comment>
<dbReference type="Gene3D" id="1.10.287.210">
    <property type="match status" value="1"/>
</dbReference>
<keyword evidence="12 33" id="KW-1162">Viral penetration into host cytoplasm</keyword>
<evidence type="ECO:0000256" key="35">
    <source>
        <dbReference type="SAM" id="MobiDB-lite"/>
    </source>
</evidence>
<feature type="region of interest" description="V5" evidence="33">
    <location>
        <begin position="457"/>
        <end position="467"/>
    </location>
</feature>
<dbReference type="EMBL" id="JQ085289">
    <property type="protein sequence ID" value="AFH01323.1"/>
    <property type="molecule type" value="Genomic_RNA"/>
</dbReference>
<evidence type="ECO:0000256" key="29">
    <source>
        <dbReference type="ARBA" id="ARBA00023280"/>
    </source>
</evidence>
<keyword evidence="9 33" id="KW-1032">Host cell membrane</keyword>
<dbReference type="InterPro" id="IPR000777">
    <property type="entry name" value="HIV1_Gp120"/>
</dbReference>
<keyword evidence="29 33" id="KW-0899">Viral immunoevasion</keyword>
<feature type="lipid moiety-binding region" description="S-palmitoyl cysteine; by host" evidence="33">
    <location>
        <position position="761"/>
    </location>
</feature>
<dbReference type="FunFam" id="1.10.287.210:FF:000001">
    <property type="entry name" value="Envelope glycoprotein gp160"/>
    <property type="match status" value="1"/>
</dbReference>
<dbReference type="InterPro" id="IPR000328">
    <property type="entry name" value="GP41-like"/>
</dbReference>
<evidence type="ECO:0000256" key="7">
    <source>
        <dbReference type="ARBA" id="ARBA00022506"/>
    </source>
</evidence>
<proteinExistence type="inferred from homology"/>
<feature type="disulfide bond" evidence="33">
    <location>
        <begin position="53"/>
        <end position="73"/>
    </location>
</feature>
<feature type="region of interest" description="MPER; binding to GalCer" evidence="33">
    <location>
        <begin position="659"/>
        <end position="680"/>
    </location>
</feature>
<keyword evidence="19 33" id="KW-1043">Host membrane</keyword>
<comment type="miscellaneous">
    <text evidence="33">Inhibitors targeting HIV-1 viral envelope proteins are used as antiretroviral drugs. Attachment of virions to the cell surface via non-specific interactions and CD4 binding can be blocked by inhibitors that include cyanovirin-N, cyclotriazadisulfonamide analogs, PRO 2000, TNX 355 and PRO 542. In addition, BMS 806 can block CD4-induced conformational changes. Env interactions with the coreceptor molecules can be targeted by CCR5 antagonists including SCH-D, maraviroc (UK 427857) and aplaviroc (GW 873140), and the CXCR4 antagonist AMD 070. Fusion of viral and cellular membranes can be inhibited by peptides such as enfuvirtide and tifuvirtide (T 1249). Resistance to inhibitors associated with mutations in Env are observed. Most of the time, single mutations confer only a modest reduction in drug susceptibility. Combination of several mutations is usually required to develop a high-level drug resistance.</text>
</comment>
<comment type="domain">
    <text evidence="33 34">The 17 amino acids long immunosuppressive region is present in many retroviral envelope proteins. Synthetic peptides derived from this relatively conserved sequence inhibit immune function in vitro and in vivo.</text>
</comment>
<keyword evidence="26 33" id="KW-0564">Palmitate</keyword>
<comment type="subcellular location">
    <molecule>Surface protein gp120</molecule>
    <subcellularLocation>
        <location evidence="33">Virion membrane</location>
        <topology evidence="33">Peripheral membrane protein</topology>
    </subcellularLocation>
    <subcellularLocation>
        <location evidence="33">Host cell membrane</location>
        <topology evidence="33">Peripheral membrane protein</topology>
    </subcellularLocation>
    <subcellularLocation>
        <location evidence="33">Host endosome membrane</location>
        <topology evidence="33">Single-pass type I membrane protein</topology>
    </subcellularLocation>
    <text evidence="33">The surface protein is not anchored to the viral envelope, but associates with the extravirion surface through its binding to TM. It is probably concentrated at the site of budding and incorporated into the virions possibly by contacts between the cytoplasmic tail of Env and the N-terminus of Gag.</text>
</comment>
<comment type="function">
    <text evidence="33">Transmembrane protein gp41: Acts as a class I viral fusion protein. Under the current model, the protein has at least 3 conformational states: pre-fusion native state, pre-hairpin intermediate state, and post-fusion hairpin state. During fusion of viral and target intracellular membranes, the coiled coil regions (heptad repeats) assume a trimer-of-hairpins structure, positioning the fusion peptide in close proximity to the C-terminal region of the ectodomain. The formation of this structure appears to drive apposition and subsequent fusion of viral and target cell membranes. Complete fusion occurs in host cell endosomes and is dynamin-dependent, however some lipid transfer might occur at the plasma membrane. The virus undergoes clathrin-dependent internalization long before endosomal fusion, thus minimizing the surface exposure of conserved viral epitopes during fusion and reducing the efficacy of inhibitors targeting these epitopes. Membranes fusion leads to delivery of the nucleocapsid into the cytoplasm.</text>
</comment>
<keyword evidence="25 33" id="KW-0472">Membrane</keyword>
<evidence type="ECO:0000256" key="6">
    <source>
        <dbReference type="ARBA" id="ARBA00004650"/>
    </source>
</evidence>
<dbReference type="GO" id="GO:0052031">
    <property type="term" value="P:symbiont-mediated perturbation of host defense response"/>
    <property type="evidence" value="ECO:0007669"/>
    <property type="project" value="UniProtKB-UniRule"/>
</dbReference>
<comment type="PTM">
    <text evidence="33">Specific enzymatic cleavages in vivo yield mature proteins. Envelope glycoproteins are synthesized as a inactive precursor that is heavily N-glycosylated and processed likely by host cell furin in the Golgi to yield the mature SU and TM proteins. The cleavage site between SU and TM requires the minimal sequence [KR]-X-[KR]-R. About 2 of the 9 disulfide bonds of gp41 are reduced by P4HB/PDI, following binding to CD4 receptor.</text>
</comment>
<dbReference type="GO" id="GO:0005198">
    <property type="term" value="F:structural molecule activity"/>
    <property type="evidence" value="ECO:0007669"/>
    <property type="project" value="UniProtKB-UniRule"/>
</dbReference>
<dbReference type="FunFam" id="2.170.40.20:FF:000003">
    <property type="entry name" value="Envelope glycoprotein gp160"/>
    <property type="match status" value="1"/>
</dbReference>
<keyword evidence="15 33" id="KW-0053">Apoptosis</keyword>
<evidence type="ECO:0000256" key="8">
    <source>
        <dbReference type="ARBA" id="ARBA00022510"/>
    </source>
</evidence>
<keyword evidence="27 33" id="KW-1015">Disulfide bond</keyword>
<evidence type="ECO:0000256" key="34">
    <source>
        <dbReference type="RuleBase" id="RU363095"/>
    </source>
</evidence>
<evidence type="ECO:0000256" key="10">
    <source>
        <dbReference type="ARBA" id="ARBA00022570"/>
    </source>
</evidence>
<feature type="chain" id="PRO_5023242124" description="Transmembrane protein gp41" evidence="33">
    <location>
        <begin position="508"/>
        <end position="853"/>
    </location>
</feature>
<accession>H9XQ12</accession>
<feature type="region of interest" description="Disordered" evidence="35">
    <location>
        <begin position="717"/>
        <end position="742"/>
    </location>
</feature>
<sequence>MRVKGIRKNCQHLWRWGMMLLGMLMICSATDKLWVTVYYGIPVWKEATTTLFCASDAKAYDTEVHNVWATHACVPTDPSPQEVVLENVTEEFNMWKNNMVEQMHEDIISLWDQSLKPCVKLTPLCVTLNCTNYVGNNTNTTTGGNITEGMKGEIKNCSFNITTNVRDKVRREYALFYKLDVVPIGEKKDNTSYRLINCNTSVITQACPKVSFEPIPIHYCTPAGFAILKCNDKQFNGTGACKNVSTVQCTHGIKPVVSTQLLLNGSLAEEEIVIRSENFSNNAKTIIVQLNQSVEINCTRPNNNTRKSVHIGPGRAFYATGEIIGNIRQAHCNISKAKWNKTLIQVAKKLSEQFNNSKIVFNRSSGGDPEIVMHSFNCGGEFFYCNTTSLFNSTWNGNETIESNNSTENIILQCRIKQTINMWQEVGKAMYAPPISGQIRCSSNITGLILTRDGGNNASQTEIFRPGGGDMRDNWRSELYKYKVVEIEPLGVAPTKAKRRVVQREKRAVGTLGVMFLGFLGAAGSTMGAASMALTVQARQLLSGIVQQQNNLLKAIEAQQHLLQLTVWGIKQLQARVLAVERYLKDQQLLGIWGCSGKLICTTTVPWNTSWSNKSMDDIWHNMTWMEWEREIGNYTNIIYRLIEESQNQQEKNELDLLGLDKWDSLWNWFDISRWLWYIRIFIMIVGGLIGLKIIFAVLSIVNKVRQGYSPISLQTRFPAQRGPDRPEGIEEEGGERDRDRSRSSVNGFLTLIWGDLWSLCLFSYHRLRDLLLIVTRIVELLGRRGREILKYWWGLLQYWSQELKNSAVSLFNAIAIAVAEGTDRIIEAVQRIGRAILHIPRRIRQGLERALL</sequence>
<keyword evidence="17 33" id="KW-1161">Viral attachment to host cell</keyword>
<evidence type="ECO:0000259" key="37">
    <source>
        <dbReference type="Pfam" id="PF00517"/>
    </source>
</evidence>
<evidence type="ECO:0000256" key="32">
    <source>
        <dbReference type="ARBA" id="ARBA00062028"/>
    </source>
</evidence>
<dbReference type="GO" id="GO:0019062">
    <property type="term" value="P:virion attachment to host cell"/>
    <property type="evidence" value="ECO:0007669"/>
    <property type="project" value="UniProtKB-UniRule"/>
</dbReference>
<evidence type="ECO:0000256" key="5">
    <source>
        <dbReference type="ARBA" id="ARBA00004578"/>
    </source>
</evidence>
<evidence type="ECO:0000313" key="38">
    <source>
        <dbReference type="EMBL" id="AFH01323.1"/>
    </source>
</evidence>
<evidence type="ECO:0000256" key="13">
    <source>
        <dbReference type="ARBA" id="ARBA00022685"/>
    </source>
</evidence>
<evidence type="ECO:0000256" key="25">
    <source>
        <dbReference type="ARBA" id="ARBA00023136"/>
    </source>
</evidence>
<evidence type="ECO:0000256" key="14">
    <source>
        <dbReference type="ARBA" id="ARBA00022692"/>
    </source>
</evidence>
<feature type="region of interest" description="Immunosuppression" evidence="33">
    <location>
        <begin position="571"/>
        <end position="589"/>
    </location>
</feature>
<keyword evidence="14 33" id="KW-0812">Transmembrane</keyword>
<dbReference type="GO" id="GO:0039654">
    <property type="term" value="P:fusion of virus membrane with host endosome membrane"/>
    <property type="evidence" value="ECO:0007669"/>
    <property type="project" value="UniProtKB-UniRule"/>
</dbReference>
<comment type="domain">
    <text evidence="33">The CD4-binding region is targeted by the antibody b12.</text>
</comment>
<comment type="domain">
    <text evidence="33">The membrane proximal external region (MPER) present in gp41 is a tryptophan-rich region recognized by the antibodies 2F5, Z13, and 4E10. MPER seems to play a role in fusion.</text>
</comment>
<gene>
    <name evidence="33 38" type="primary">env</name>
</gene>
<comment type="PTM">
    <text evidence="33">Highly glycosylated by host. The high number of glycan on the protein is reffered to as 'glycan shield' because it contributes to hide protein sequence from adaptive immune system.</text>
</comment>
<evidence type="ECO:0000256" key="4">
    <source>
        <dbReference type="ARBA" id="ARBA00004563"/>
    </source>
</evidence>
<name>H9XQ12_HV1</name>
<feature type="disulfide bond" evidence="33">
    <location>
        <begin position="230"/>
        <end position="241"/>
    </location>
</feature>
<feature type="transmembrane region" description="Helical" evidence="34">
    <location>
        <begin position="508"/>
        <end position="534"/>
    </location>
</feature>
<dbReference type="GO" id="GO:1903908">
    <property type="term" value="P:positive regulation of plasma membrane raft polarization"/>
    <property type="evidence" value="ECO:0007669"/>
    <property type="project" value="UniProtKB-UniRule"/>
</dbReference>
<dbReference type="GO" id="GO:0075512">
    <property type="term" value="P:clathrin-dependent endocytosis of virus by host cell"/>
    <property type="evidence" value="ECO:0007669"/>
    <property type="project" value="UniProtKB-UniRule"/>
</dbReference>
<evidence type="ECO:0000256" key="28">
    <source>
        <dbReference type="ARBA" id="ARBA00023180"/>
    </source>
</evidence>
<feature type="domain" description="Human immunodeficiency virus 1 envelope glycoprotein Gp120" evidence="36">
    <location>
        <begin position="33"/>
        <end position="507"/>
    </location>
</feature>
<evidence type="ECO:0000256" key="9">
    <source>
        <dbReference type="ARBA" id="ARBA00022511"/>
    </source>
</evidence>
<comment type="function">
    <text evidence="33">Surface protein gp120: Attaches the virus to the host lymphoid cell by binding to the primary receptor CD4. This interaction induces a structural rearrangement creating a high affinity binding site for a chemokine coreceptor like CXCR4 and/or CCR5. Acts as a ligand for CD209/DC-SIGN and CLEC4M/DC-SIGNR, which are respectively found on dendritic cells (DCs), and on endothelial cells of liver sinusoids and lymph node sinuses. These interactions allow capture of viral particles at mucosal surfaces by these cells and subsequent transmission to permissive cells. HIV subverts the migration properties of dendritic cells to gain access to CD4+ T-cells in lymph nodes. Virus transmission to permissive T-cells occurs either in trans (without DCs infection, through viral capture and transmission), or in cis (following DCs productive infection, through the usual CD4-gp120 interaction), thereby inducing a robust infection. In trans infection, bound virions remain infectious over days and it is proposed that they are not degraded, but protected in non-lysosomal acidic organelles within the DCs close to the cell membrane thus contributing to the viral infectious potential during DCs' migration from the periphery to the lymphoid tissues. On arrival at lymphoid tissues, intact virions recycle back to DCs' cell surface allowing virus transmission to CD4+ T-cells.</text>
</comment>
<reference evidence="38" key="1">
    <citation type="journal article" date="2012" name="J. Virol.">
        <title>Sequences in Glycoprotein gp41, the CD4 Binding Site, and the V2 Domain Regulate Sensitivity and Resistance of HIV-1 to Broadly Neutralizing Antibodies.</title>
        <authorList>
            <person name="O'Rourke S.M."/>
            <person name="Schweighardt B."/>
            <person name="Phung P."/>
            <person name="Mesa K.A."/>
            <person name="Vollrath A.L."/>
            <person name="Tatsuno G.P."/>
            <person name="To B."/>
            <person name="Sinangil F."/>
            <person name="Limoli K."/>
            <person name="Wrin T."/>
            <person name="Berman P.W."/>
        </authorList>
    </citation>
    <scope>NUCLEOTIDE SEQUENCE</scope>
    <source>
        <strain evidence="38">172946_025</strain>
    </source>
</reference>
<evidence type="ECO:0000256" key="3">
    <source>
        <dbReference type="ARBA" id="ARBA00004505"/>
    </source>
</evidence>
<evidence type="ECO:0000256" key="23">
    <source>
        <dbReference type="ARBA" id="ARBA00023046"/>
    </source>
</evidence>
<evidence type="ECO:0000256" key="1">
    <source>
        <dbReference type="ARBA" id="ARBA00004402"/>
    </source>
</evidence>
<evidence type="ECO:0000256" key="26">
    <source>
        <dbReference type="ARBA" id="ARBA00023139"/>
    </source>
</evidence>
<keyword evidence="24 33" id="KW-0175">Coiled coil</keyword>
<evidence type="ECO:0000256" key="31">
    <source>
        <dbReference type="ARBA" id="ARBA00023296"/>
    </source>
</evidence>
<keyword evidence="8 33" id="KW-1170">Fusion of virus membrane with host endosomal membrane</keyword>
<feature type="topological domain" description="Cytoplasmic" evidence="33">
    <location>
        <begin position="703"/>
        <end position="853"/>
    </location>
</feature>
<dbReference type="GO" id="GO:0019064">
    <property type="term" value="P:fusion of virus membrane with host plasma membrane"/>
    <property type="evidence" value="ECO:0007669"/>
    <property type="project" value="UniProtKB-UniRule"/>
</dbReference>
<feature type="region of interest" description="CD4-binding loop" evidence="33">
    <location>
        <begin position="364"/>
        <end position="374"/>
    </location>
</feature>
<evidence type="ECO:0000256" key="21">
    <source>
        <dbReference type="ARBA" id="ARBA00022890"/>
    </source>
</evidence>
<comment type="subunit">
    <text evidence="32">The mature envelope protein (Env) consists of a homotrimer of non-covalently associated gp120-gp41 heterodimers. The resulting complex protrudes from the virus surface as a spike. There seems to be as few as 10 spikes on the average virion. Interacts with host CD4, CCR5 and CXCR4. Gp120 also interacts with the C-type lectins CD209/DC-SIGN and CLEC4M/DC-SIGNR (collectively referred to as DC-SIGN(R)). Gp120 and gp41 interact with GalCer. Gp120 interacts with host ITGA4/ITGB7 complex; on CD4+ T-cells, this interaction results in rapid activation of integrin ITGAL/LFA-1, which facilitates efficient cell-to-cell spreading of HIV-1. Gp120 interacts with cell-associated heparan sulfate; this interaction increases virus infectivity on permissive cells and may be involved in infection of CD4- cells.</text>
</comment>
<feature type="coiled-coil region" evidence="33">
    <location>
        <begin position="630"/>
        <end position="664"/>
    </location>
</feature>
<dbReference type="GO" id="GO:0016020">
    <property type="term" value="C:membrane"/>
    <property type="evidence" value="ECO:0007669"/>
    <property type="project" value="UniProtKB-UniRule"/>
</dbReference>
<dbReference type="GO" id="GO:0019082">
    <property type="term" value="P:viral protein processing"/>
    <property type="evidence" value="ECO:0007669"/>
    <property type="project" value="UniProtKB-UniRule"/>
</dbReference>
<dbReference type="HAMAP" id="MF_04083">
    <property type="entry name" value="HIV_ENV"/>
    <property type="match status" value="1"/>
</dbReference>
<dbReference type="Pfam" id="PF00517">
    <property type="entry name" value="GP41"/>
    <property type="match status" value="1"/>
</dbReference>
<dbReference type="GO" id="GO:0020002">
    <property type="term" value="C:host cell plasma membrane"/>
    <property type="evidence" value="ECO:0007669"/>
    <property type="project" value="UniProtKB-SubCell"/>
</dbReference>
<evidence type="ECO:0000256" key="24">
    <source>
        <dbReference type="ARBA" id="ARBA00023054"/>
    </source>
</evidence>
<evidence type="ECO:0000256" key="30">
    <source>
        <dbReference type="ARBA" id="ARBA00023288"/>
    </source>
</evidence>
<evidence type="ECO:0000256" key="19">
    <source>
        <dbReference type="ARBA" id="ARBA00022870"/>
    </source>
</evidence>
<evidence type="ECO:0000256" key="18">
    <source>
        <dbReference type="ARBA" id="ARBA00022844"/>
    </source>
</evidence>
<dbReference type="GO" id="GO:1903911">
    <property type="term" value="P:positive regulation of receptor clustering"/>
    <property type="evidence" value="ECO:0007669"/>
    <property type="project" value="UniProtKB-UniRule"/>
</dbReference>
<evidence type="ECO:0000256" key="12">
    <source>
        <dbReference type="ARBA" id="ARBA00022595"/>
    </source>
</evidence>
<evidence type="ECO:0000256" key="33">
    <source>
        <dbReference type="HAMAP-Rule" id="MF_04083"/>
    </source>
</evidence>
<organism evidence="38">
    <name type="scientific">Human immunodeficiency virus type 1</name>
    <name type="common">HIV-1</name>
    <dbReference type="NCBI Taxonomy" id="11676"/>
    <lineage>
        <taxon>Viruses</taxon>
        <taxon>Riboviria</taxon>
        <taxon>Pararnavirae</taxon>
        <taxon>Artverviricota</taxon>
        <taxon>Revtraviricetes</taxon>
        <taxon>Ortervirales</taxon>
        <taxon>Retroviridae</taxon>
        <taxon>Orthoretrovirinae</taxon>
        <taxon>Lentivirus</taxon>
        <taxon>Lentivirus humimdef1</taxon>
    </lineage>
</organism>
<evidence type="ECO:0000256" key="17">
    <source>
        <dbReference type="ARBA" id="ARBA00022804"/>
    </source>
</evidence>
<comment type="subunit">
    <text evidence="33">The mature envelope protein (Env) consists of a homotrimer of non-covalently associated gp120-gp41 heterodimers. The resulting complex protrudes from the virus surface as a spike. There seems to be as few as 10 spikes on the average virion. Surface protein gp120 interacts with host CD4, CCR5 and CXCR4. Gp120 also interacts with the C-type lectins CD209/DC-SIGN and CLEC4M/DC-SIGNR (collectively referred to as DC-SIGN(R)). Gp120 and gp41 interact with GalCer. Gp120 interacts with host ITGA4/ITGB7 complex; on CD4+ T-cells, this interaction results in rapid activation of integrin ITGAL/LFA-1, which facilitates efficient cell-to-cell spreading of HIV-1. Gp120 interacts with cell-associated heparan sulfate; this interaction increases virus infectivity on permissive cells and may be involved in infection of CD4- cells.</text>
</comment>
<comment type="similarity">
    <text evidence="33">Belongs to the HIV-1 env protein family.</text>
</comment>
<evidence type="ECO:0000256" key="11">
    <source>
        <dbReference type="ARBA" id="ARBA00022581"/>
    </source>
</evidence>
<feature type="disulfide bond" evidence="33">
    <location>
        <begin position="220"/>
        <end position="249"/>
    </location>
</feature>
<keyword evidence="18 33" id="KW-0946">Virion</keyword>
<dbReference type="FunFam" id="2.170.40.20:FF:000001">
    <property type="entry name" value="Envelope glycoprotein gp160"/>
    <property type="match status" value="1"/>
</dbReference>
<keyword evidence="23 33" id="KW-1039">Host endosome</keyword>
<dbReference type="GO" id="GO:0019031">
    <property type="term" value="C:viral envelope"/>
    <property type="evidence" value="ECO:0007669"/>
    <property type="project" value="UniProtKB-KW"/>
</dbReference>
<feature type="short sequence motif" description="Di-leucine internalization motif" evidence="33">
    <location>
        <begin position="852"/>
        <end position="853"/>
    </location>
</feature>
<comment type="subcellular location">
    <subcellularLocation>
        <location evidence="3">Host cell membrane</location>
        <topology evidence="3">Peripheral membrane protein</topology>
    </subcellularLocation>
    <subcellularLocation>
        <location evidence="1">Host cell membrane</location>
        <topology evidence="1">Single-pass type I membrane protein</topology>
    </subcellularLocation>
    <subcellularLocation>
        <location evidence="2">Host endosome membrane</location>
        <topology evidence="2">Peripheral membrane protein</topology>
    </subcellularLocation>
    <subcellularLocation>
        <location evidence="5">Host endosome membrane</location>
        <topology evidence="5">Single-pass type I membrane protein</topology>
    </subcellularLocation>
    <subcellularLocation>
        <location evidence="6">Virion membrane</location>
        <topology evidence="6">Peripheral membrane protein</topology>
    </subcellularLocation>
    <subcellularLocation>
        <location evidence="4">Virion membrane</location>
        <topology evidence="4">Single-pass type I membrane protein</topology>
    </subcellularLocation>
</comment>
<keyword evidence="22 33" id="KW-1133">Transmembrane helix</keyword>
<dbReference type="SUPFAM" id="SSF56502">
    <property type="entry name" value="gp120 core"/>
    <property type="match status" value="2"/>
</dbReference>
<comment type="domain">
    <text evidence="33">The YXXL motif is involved in determining the exact site of viral release at the surface of infected mononuclear cells and promotes endocytosis. YXXL and di-leucine endocytosis motifs interact directly or indirectly with the clathrin adapter complexes, opperate independently, and their activities are not additive.</text>
</comment>
<dbReference type="InterPro" id="IPR037527">
    <property type="entry name" value="Gp160"/>
</dbReference>
<comment type="domain">
    <text evidence="33">Some of the most genetically diverse regions of the viral genome are present in Env. They are called variable regions 1 through 5 (V1 through V5). Coreceptor usage of gp120 is determined mainly by the primary structure of the third variable region (V3) in the outer domain of gp120. The sequence of V3 determines which coreceptor, CCR5 and/or CXCR4 (corresponding to R5/macrophage, X4/T cell and R5X4/T cell and macrophage tropism), is used to trigger the fusion potential of the Env complex, and hence which cells the virus can infect. Binding to CCR5 involves a region adjacent in addition to V3.</text>
</comment>
<keyword evidence="21 33" id="KW-1164">Virus endocytosis by host</keyword>
<protein>
    <recommendedName>
        <fullName evidence="33">Envelope glycoprotein gp160</fullName>
    </recommendedName>
    <alternativeName>
        <fullName evidence="33">Env polyprotein</fullName>
    </alternativeName>
    <component>
        <recommendedName>
            <fullName evidence="33">Surface protein gp120</fullName>
            <shortName evidence="33">SU</shortName>
        </recommendedName>
        <alternativeName>
            <fullName evidence="33">Glycoprotein 120</fullName>
            <shortName evidence="33">gp120</shortName>
        </alternativeName>
    </component>
    <component>
        <recommendedName>
            <fullName evidence="33">Transmembrane protein gp41</fullName>
            <shortName evidence="33">TM</shortName>
        </recommendedName>
        <alternativeName>
            <fullName evidence="33">Glycoprotein 41</fullName>
            <shortName evidence="33">gp41</shortName>
        </alternativeName>
    </component>
</protein>
<feature type="disulfide bond" evidence="33">
    <location>
        <begin position="595"/>
        <end position="601"/>
    </location>
</feature>
<dbReference type="InterPro" id="IPR036377">
    <property type="entry name" value="Gp120_core_sf"/>
</dbReference>
<keyword evidence="7 33" id="KW-1168">Fusion of virus membrane with host membrane</keyword>
<comment type="subcellular location">
    <molecule>Transmembrane protein gp41</molecule>
    <subcellularLocation>
        <location evidence="33">Virion membrane</location>
        <topology evidence="33">Single-pass type I membrane protein</topology>
    </subcellularLocation>
    <subcellularLocation>
        <location evidence="33">Host cell membrane</location>
        <topology evidence="33">Single-pass type I membrane protein</topology>
    </subcellularLocation>
    <subcellularLocation>
        <location evidence="33">Host endosome membrane</location>
        <topology evidence="33">Single-pass type I membrane protein</topology>
    </subcellularLocation>
    <text evidence="33">It is probably concentrated at the site of budding and incorporated into the virions possibly by contacts between the cytoplasmic tail of Env and the N-terminus of Gag.</text>
</comment>
<dbReference type="FunFam" id="1.20.5.490:FF:000001">
    <property type="entry name" value="Envelope glycoprotein gp160"/>
    <property type="match status" value="1"/>
</dbReference>
<dbReference type="GO" id="GO:0044175">
    <property type="term" value="C:host cell endosome membrane"/>
    <property type="evidence" value="ECO:0007669"/>
    <property type="project" value="UniProtKB-SubCell"/>
</dbReference>
<evidence type="ECO:0000256" key="16">
    <source>
        <dbReference type="ARBA" id="ARBA00022729"/>
    </source>
</evidence>
<comment type="miscellaneous">
    <text evidence="33">HIV-1 lineages are divided in three main groups, M (for Major), O (for Outlier), and N (for New, or Non-M, Non-O). The vast majority of strains found worldwide belong to the group M. Group O seems to be endemic to and largely confined to Cameroon and neighboring countries in West Central Africa, where these viruses represent a small minority of HIV-1 strains. The group N is represented by a limited number of isolates from Cameroonian persons. The group M is further subdivided in 9 clades or subtypes (A to D, F to H, J and K).</text>
</comment>
<keyword evidence="20 33" id="KW-0261">Viral envelope protein</keyword>
<evidence type="ECO:0000256" key="27">
    <source>
        <dbReference type="ARBA" id="ARBA00023157"/>
    </source>
</evidence>
<dbReference type="SUPFAM" id="SSF58069">
    <property type="entry name" value="Virus ectodomain"/>
    <property type="match status" value="1"/>
</dbReference>
<keyword evidence="28 33" id="KW-0325">Glycoprotein</keyword>
<dbReference type="CDD" id="cd09909">
    <property type="entry name" value="HIV-1-like_HR1-HR2"/>
    <property type="match status" value="1"/>
</dbReference>
<dbReference type="GO" id="GO:0055036">
    <property type="term" value="C:virion membrane"/>
    <property type="evidence" value="ECO:0007669"/>
    <property type="project" value="UniProtKB-SubCell"/>
</dbReference>
<feature type="site" description="Cleavage; by host furin" evidence="33">
    <location>
        <begin position="507"/>
        <end position="508"/>
    </location>
</feature>
<feature type="domain" description="Retroviral envelope protein GP41-like" evidence="37">
    <location>
        <begin position="527"/>
        <end position="715"/>
    </location>
</feature>
<organismHost>
    <name type="scientific">Homo sapiens</name>
    <name type="common">Human</name>
    <dbReference type="NCBI Taxonomy" id="9606"/>
</organismHost>
<comment type="caution">
    <text evidence="33 34">Lacks conserved residue(s) required for the propagation of feature annotation.</text>
</comment>
<evidence type="ECO:0000256" key="15">
    <source>
        <dbReference type="ARBA" id="ARBA00022703"/>
    </source>
</evidence>
<evidence type="ECO:0000256" key="20">
    <source>
        <dbReference type="ARBA" id="ARBA00022879"/>
    </source>
</evidence>
<evidence type="ECO:0000256" key="22">
    <source>
        <dbReference type="ARBA" id="ARBA00022989"/>
    </source>
</evidence>